<dbReference type="GO" id="GO:0006952">
    <property type="term" value="P:defense response"/>
    <property type="evidence" value="ECO:0007669"/>
    <property type="project" value="InterPro"/>
</dbReference>
<dbReference type="GO" id="GO:0005634">
    <property type="term" value="C:nucleus"/>
    <property type="evidence" value="ECO:0007669"/>
    <property type="project" value="TreeGrafter"/>
</dbReference>
<comment type="similarity">
    <text evidence="1">Belongs to the BetVI family.</text>
</comment>
<comment type="caution">
    <text evidence="3">The sequence shown here is derived from an EMBL/GenBank/DDBJ whole genome shotgun (WGS) entry which is preliminary data.</text>
</comment>
<dbReference type="Proteomes" id="UP000796880">
    <property type="component" value="Unassembled WGS sequence"/>
</dbReference>
<dbReference type="GO" id="GO:0009738">
    <property type="term" value="P:abscisic acid-activated signaling pathway"/>
    <property type="evidence" value="ECO:0007669"/>
    <property type="project" value="TreeGrafter"/>
</dbReference>
<dbReference type="Pfam" id="PF00407">
    <property type="entry name" value="Bet_v_1"/>
    <property type="match status" value="1"/>
</dbReference>
<proteinExistence type="inferred from homology"/>
<evidence type="ECO:0000259" key="2">
    <source>
        <dbReference type="Pfam" id="PF00407"/>
    </source>
</evidence>
<dbReference type="PANTHER" id="PTHR31213">
    <property type="entry name" value="OS08G0374000 PROTEIN-RELATED"/>
    <property type="match status" value="1"/>
</dbReference>
<dbReference type="PANTHER" id="PTHR31213:SF64">
    <property type="entry name" value="PHYTOHORMONE-BINDING PROTEIN"/>
    <property type="match status" value="1"/>
</dbReference>
<dbReference type="SUPFAM" id="SSF55961">
    <property type="entry name" value="Bet v1-like"/>
    <property type="match status" value="1"/>
</dbReference>
<dbReference type="GO" id="GO:0038023">
    <property type="term" value="F:signaling receptor activity"/>
    <property type="evidence" value="ECO:0007669"/>
    <property type="project" value="TreeGrafter"/>
</dbReference>
<dbReference type="GO" id="GO:0010427">
    <property type="term" value="F:abscisic acid binding"/>
    <property type="evidence" value="ECO:0007669"/>
    <property type="project" value="TreeGrafter"/>
</dbReference>
<name>A0A8K0HJ35_9ROSA</name>
<dbReference type="Gene3D" id="3.30.530.20">
    <property type="match status" value="1"/>
</dbReference>
<organism evidence="3 4">
    <name type="scientific">Rhamnella rubrinervis</name>
    <dbReference type="NCBI Taxonomy" id="2594499"/>
    <lineage>
        <taxon>Eukaryota</taxon>
        <taxon>Viridiplantae</taxon>
        <taxon>Streptophyta</taxon>
        <taxon>Embryophyta</taxon>
        <taxon>Tracheophyta</taxon>
        <taxon>Spermatophyta</taxon>
        <taxon>Magnoliopsida</taxon>
        <taxon>eudicotyledons</taxon>
        <taxon>Gunneridae</taxon>
        <taxon>Pentapetalae</taxon>
        <taxon>rosids</taxon>
        <taxon>fabids</taxon>
        <taxon>Rosales</taxon>
        <taxon>Rhamnaceae</taxon>
        <taxon>rhamnoid group</taxon>
        <taxon>Rhamneae</taxon>
        <taxon>Rhamnella</taxon>
    </lineage>
</organism>
<sequence length="156" mass="17265">MIKEVQTHVIVGVGIDALWKALAKDLTFFIPKIIPNLVKDVQVIEGDGGIGTVFLFNFGSDVPMMSYQIEKIVELDESLHQIGLQVIEGGHLNLGLSLYQTTFQLSSVDHHKTQINVKVLYESELREEEISSMPSKTTASSLAFITSLENYLLNGS</sequence>
<dbReference type="GO" id="GO:0005737">
    <property type="term" value="C:cytoplasm"/>
    <property type="evidence" value="ECO:0007669"/>
    <property type="project" value="TreeGrafter"/>
</dbReference>
<dbReference type="EMBL" id="VOIH02000002">
    <property type="protein sequence ID" value="KAF3453627.1"/>
    <property type="molecule type" value="Genomic_DNA"/>
</dbReference>
<dbReference type="InterPro" id="IPR050279">
    <property type="entry name" value="Plant_def-hormone_signal"/>
</dbReference>
<gene>
    <name evidence="3" type="ORF">FNV43_RR04068</name>
</gene>
<evidence type="ECO:0000313" key="4">
    <source>
        <dbReference type="Proteomes" id="UP000796880"/>
    </source>
</evidence>
<dbReference type="InterPro" id="IPR000916">
    <property type="entry name" value="Bet_v_I/MLP"/>
</dbReference>
<keyword evidence="4" id="KW-1185">Reference proteome</keyword>
<feature type="domain" description="Bet v I/Major latex protein" evidence="2">
    <location>
        <begin position="6"/>
        <end position="154"/>
    </location>
</feature>
<dbReference type="GO" id="GO:0004864">
    <property type="term" value="F:protein phosphatase inhibitor activity"/>
    <property type="evidence" value="ECO:0007669"/>
    <property type="project" value="TreeGrafter"/>
</dbReference>
<evidence type="ECO:0000313" key="3">
    <source>
        <dbReference type="EMBL" id="KAF3453627.1"/>
    </source>
</evidence>
<dbReference type="OrthoDB" id="1845342at2759"/>
<dbReference type="InterPro" id="IPR023393">
    <property type="entry name" value="START-like_dom_sf"/>
</dbReference>
<protein>
    <recommendedName>
        <fullName evidence="2">Bet v I/Major latex protein domain-containing protein</fullName>
    </recommendedName>
</protein>
<evidence type="ECO:0000256" key="1">
    <source>
        <dbReference type="ARBA" id="ARBA00009744"/>
    </source>
</evidence>
<dbReference type="AlphaFoldDB" id="A0A8K0HJ35"/>
<reference evidence="3" key="1">
    <citation type="submission" date="2020-03" db="EMBL/GenBank/DDBJ databases">
        <title>A high-quality chromosome-level genome assembly of a woody plant with both climbing and erect habits, Rhamnella rubrinervis.</title>
        <authorList>
            <person name="Lu Z."/>
            <person name="Yang Y."/>
            <person name="Zhu X."/>
            <person name="Sun Y."/>
        </authorList>
    </citation>
    <scope>NUCLEOTIDE SEQUENCE</scope>
    <source>
        <strain evidence="3">BYM</strain>
        <tissue evidence="3">Leaf</tissue>
    </source>
</reference>
<accession>A0A8K0HJ35</accession>